<comment type="similarity">
    <text evidence="1">Belongs to the PC-esterase family.</text>
</comment>
<comment type="caution">
    <text evidence="2">The sequence shown here is derived from an EMBL/GenBank/DDBJ whole genome shotgun (WGS) entry which is preliminary data.</text>
</comment>
<keyword evidence="3" id="KW-1185">Reference proteome</keyword>
<dbReference type="Proteomes" id="UP001148838">
    <property type="component" value="Unassembled WGS sequence"/>
</dbReference>
<accession>A0ABQ8TET8</accession>
<dbReference type="PANTHER" id="PTHR14469">
    <property type="entry name" value="SARCOMA ANTIGEN NY-SAR-23"/>
    <property type="match status" value="1"/>
</dbReference>
<evidence type="ECO:0000313" key="3">
    <source>
        <dbReference type="Proteomes" id="UP001148838"/>
    </source>
</evidence>
<evidence type="ECO:0000313" key="2">
    <source>
        <dbReference type="EMBL" id="KAJ4445075.1"/>
    </source>
</evidence>
<dbReference type="EMBL" id="JAJSOF020000011">
    <property type="protein sequence ID" value="KAJ4445075.1"/>
    <property type="molecule type" value="Genomic_DNA"/>
</dbReference>
<dbReference type="SUPFAM" id="SSF52266">
    <property type="entry name" value="SGNH hydrolase"/>
    <property type="match status" value="1"/>
</dbReference>
<dbReference type="PANTHER" id="PTHR14469:SF0">
    <property type="entry name" value="FAMILY WITH SEQUENCE SIMILARITY 113"/>
    <property type="match status" value="1"/>
</dbReference>
<gene>
    <name evidence="2" type="ORF">ANN_06874</name>
</gene>
<evidence type="ECO:0000256" key="1">
    <source>
        <dbReference type="ARBA" id="ARBA00037957"/>
    </source>
</evidence>
<protein>
    <submittedName>
        <fullName evidence="2">Uncharacterized protein</fullName>
    </submittedName>
</protein>
<sequence>MAGLCEGSNEPQGSLKTICKWGPNGVTEYKDNMMKLMRSFKTSLPPETLVIWTTTPPVSASCHGALLIKQVEFLHHTLRFEVMEANMFSRQVLVAHGYDVVDIHHHLRMQLHRRAGDGIHWLPAPVRHMTNLLLTHIVTGCLDGKEAALTRPPSVAAVFQPGLCYGCLLFGRAYTQPLLREQEAKLRPFSLQASSPPPTRTLPLITLISHHPDFDSQLLSRLVRLNTTISSSPL</sequence>
<name>A0ABQ8TET8_PERAM</name>
<proteinExistence type="inferred from homology"/>
<reference evidence="2 3" key="1">
    <citation type="journal article" date="2022" name="Allergy">
        <title>Genome assembly and annotation of Periplaneta americana reveal a comprehensive cockroach allergen profile.</title>
        <authorList>
            <person name="Wang L."/>
            <person name="Xiong Q."/>
            <person name="Saelim N."/>
            <person name="Wang L."/>
            <person name="Nong W."/>
            <person name="Wan A.T."/>
            <person name="Shi M."/>
            <person name="Liu X."/>
            <person name="Cao Q."/>
            <person name="Hui J.H.L."/>
            <person name="Sookrung N."/>
            <person name="Leung T.F."/>
            <person name="Tungtrongchitr A."/>
            <person name="Tsui S.K.W."/>
        </authorList>
    </citation>
    <scope>NUCLEOTIDE SEQUENCE [LARGE SCALE GENOMIC DNA]</scope>
    <source>
        <strain evidence="2">PWHHKU_190912</strain>
    </source>
</reference>
<organism evidence="2 3">
    <name type="scientific">Periplaneta americana</name>
    <name type="common">American cockroach</name>
    <name type="synonym">Blatta americana</name>
    <dbReference type="NCBI Taxonomy" id="6978"/>
    <lineage>
        <taxon>Eukaryota</taxon>
        <taxon>Metazoa</taxon>
        <taxon>Ecdysozoa</taxon>
        <taxon>Arthropoda</taxon>
        <taxon>Hexapoda</taxon>
        <taxon>Insecta</taxon>
        <taxon>Pterygota</taxon>
        <taxon>Neoptera</taxon>
        <taxon>Polyneoptera</taxon>
        <taxon>Dictyoptera</taxon>
        <taxon>Blattodea</taxon>
        <taxon>Blattoidea</taxon>
        <taxon>Blattidae</taxon>
        <taxon>Blattinae</taxon>
        <taxon>Periplaneta</taxon>
    </lineage>
</organism>